<evidence type="ECO:0000313" key="1">
    <source>
        <dbReference type="EMBL" id="TWH18707.1"/>
    </source>
</evidence>
<accession>A0A660CA06</accession>
<organism evidence="1 2">
    <name type="scientific">Prauserella rugosa</name>
    <dbReference type="NCBI Taxonomy" id="43354"/>
    <lineage>
        <taxon>Bacteria</taxon>
        <taxon>Bacillati</taxon>
        <taxon>Actinomycetota</taxon>
        <taxon>Actinomycetes</taxon>
        <taxon>Pseudonocardiales</taxon>
        <taxon>Pseudonocardiaceae</taxon>
        <taxon>Prauserella</taxon>
    </lineage>
</organism>
<dbReference type="Proteomes" id="UP000317303">
    <property type="component" value="Unassembled WGS sequence"/>
</dbReference>
<comment type="caution">
    <text evidence="1">The sequence shown here is derived from an EMBL/GenBank/DDBJ whole genome shotgun (WGS) entry which is preliminary data.</text>
</comment>
<evidence type="ECO:0000313" key="2">
    <source>
        <dbReference type="Proteomes" id="UP000317303"/>
    </source>
</evidence>
<gene>
    <name evidence="1" type="ORF">JD82_00528</name>
</gene>
<dbReference type="EMBL" id="VLJV01000001">
    <property type="protein sequence ID" value="TWH18707.1"/>
    <property type="molecule type" value="Genomic_DNA"/>
</dbReference>
<name>A0A660CA06_9PSEU</name>
<proteinExistence type="predicted"/>
<reference evidence="1 2" key="1">
    <citation type="submission" date="2019-07" db="EMBL/GenBank/DDBJ databases">
        <title>R&amp;d 2014.</title>
        <authorList>
            <person name="Klenk H.-P."/>
        </authorList>
    </citation>
    <scope>NUCLEOTIDE SEQUENCE [LARGE SCALE GENOMIC DNA]</scope>
    <source>
        <strain evidence="1 2">DSM 43194</strain>
    </source>
</reference>
<protein>
    <submittedName>
        <fullName evidence="1">Uncharacterized protein</fullName>
    </submittedName>
</protein>
<dbReference type="RefSeq" id="WP_030532017.1">
    <property type="nucleotide sequence ID" value="NZ_VLJV01000001.1"/>
</dbReference>
<keyword evidence="2" id="KW-1185">Reference proteome</keyword>
<sequence length="113" mass="11719">MGLFKKLFSSRVTTGPATAGDGAPWTALSDGHLVIQARECFPITGRGVIMTGEALVPIAVDQWCAVTGGGDSRQMRISTITLEGDDRPLPSAAPGMSVTVMFSLPPKGGGSWT</sequence>
<dbReference type="AlphaFoldDB" id="A0A660CA06"/>